<dbReference type="PROSITE" id="PS51450">
    <property type="entry name" value="LRR"/>
    <property type="match status" value="3"/>
</dbReference>
<dbReference type="AlphaFoldDB" id="A0A1S1N124"/>
<dbReference type="Proteomes" id="UP000180253">
    <property type="component" value="Unassembled WGS sequence"/>
</dbReference>
<protein>
    <submittedName>
        <fullName evidence="4">Uncharacterized protein</fullName>
    </submittedName>
</protein>
<dbReference type="OrthoDB" id="9815730at2"/>
<evidence type="ECO:0000256" key="3">
    <source>
        <dbReference type="SAM" id="SignalP"/>
    </source>
</evidence>
<keyword evidence="2" id="KW-0677">Repeat</keyword>
<dbReference type="PANTHER" id="PTHR46652">
    <property type="entry name" value="LEUCINE-RICH REPEAT AND IQ DOMAIN-CONTAINING PROTEIN 1-RELATED"/>
    <property type="match status" value="1"/>
</dbReference>
<dbReference type="InterPro" id="IPR050836">
    <property type="entry name" value="SDS22/Internalin_LRR"/>
</dbReference>
<name>A0A1S1N124_9GAMM</name>
<dbReference type="Pfam" id="PF22352">
    <property type="entry name" value="K319L-like_PKD"/>
    <property type="match status" value="1"/>
</dbReference>
<evidence type="ECO:0000313" key="5">
    <source>
        <dbReference type="Proteomes" id="UP000180253"/>
    </source>
</evidence>
<feature type="signal peptide" evidence="3">
    <location>
        <begin position="1"/>
        <end position="23"/>
    </location>
</feature>
<dbReference type="SUPFAM" id="SSF52058">
    <property type="entry name" value="L domain-like"/>
    <property type="match status" value="3"/>
</dbReference>
<dbReference type="EMBL" id="MNAN01000037">
    <property type="protein sequence ID" value="OHU93378.1"/>
    <property type="molecule type" value="Genomic_DNA"/>
</dbReference>
<evidence type="ECO:0000256" key="2">
    <source>
        <dbReference type="ARBA" id="ARBA00022737"/>
    </source>
</evidence>
<dbReference type="Gene3D" id="3.80.10.10">
    <property type="entry name" value="Ribonuclease Inhibitor"/>
    <property type="match status" value="3"/>
</dbReference>
<proteinExistence type="predicted"/>
<feature type="chain" id="PRO_5010192785" evidence="3">
    <location>
        <begin position="24"/>
        <end position="878"/>
    </location>
</feature>
<reference evidence="4 5" key="1">
    <citation type="submission" date="2016-10" db="EMBL/GenBank/DDBJ databases">
        <title>Pseudoalteromonas amylolytica sp. nov., isolated from the surface seawater.</title>
        <authorList>
            <person name="Wu Y.-H."/>
            <person name="Cheng H."/>
            <person name="Jin X.-B."/>
            <person name="Wang C.-S."/>
            <person name="Xu X.-W."/>
        </authorList>
    </citation>
    <scope>NUCLEOTIDE SEQUENCE [LARGE SCALE GENOMIC DNA]</scope>
    <source>
        <strain evidence="4 5">JCM 12483</strain>
    </source>
</reference>
<dbReference type="InterPro" id="IPR032675">
    <property type="entry name" value="LRR_dom_sf"/>
</dbReference>
<comment type="caution">
    <text evidence="4">The sequence shown here is derived from an EMBL/GenBank/DDBJ whole genome shotgun (WGS) entry which is preliminary data.</text>
</comment>
<evidence type="ECO:0000256" key="1">
    <source>
        <dbReference type="ARBA" id="ARBA00022614"/>
    </source>
</evidence>
<dbReference type="InterPro" id="IPR001611">
    <property type="entry name" value="Leu-rich_rpt"/>
</dbReference>
<organism evidence="4 5">
    <name type="scientific">Pseudoalteromonas byunsanensis</name>
    <dbReference type="NCBI Taxonomy" id="327939"/>
    <lineage>
        <taxon>Bacteria</taxon>
        <taxon>Pseudomonadati</taxon>
        <taxon>Pseudomonadota</taxon>
        <taxon>Gammaproteobacteria</taxon>
        <taxon>Alteromonadales</taxon>
        <taxon>Pseudoalteromonadaceae</taxon>
        <taxon>Pseudoalteromonas</taxon>
    </lineage>
</organism>
<dbReference type="Gene3D" id="2.60.40.3010">
    <property type="match status" value="1"/>
</dbReference>
<keyword evidence="5" id="KW-1185">Reference proteome</keyword>
<dbReference type="RefSeq" id="WP_070993533.1">
    <property type="nucleotide sequence ID" value="NZ_CBCSHD010000026.1"/>
</dbReference>
<keyword evidence="3" id="KW-0732">Signal</keyword>
<dbReference type="PANTHER" id="PTHR46652:SF3">
    <property type="entry name" value="LEUCINE-RICH REPEAT-CONTAINING PROTEIN 9"/>
    <property type="match status" value="1"/>
</dbReference>
<keyword evidence="1" id="KW-0433">Leucine-rich repeat</keyword>
<sequence length="878" mass="96447">MKQILNTKGLALSILTLALTACGGNSDNKTSESQNQAPVIMAAGDLTVKERDTFSFSAQASGNNGSIKSFVWEQTAGTTVELSNTDTNTIEFIAPDITEDETITLKLSATDNDSQTTSKEFVVTINAYAQPSADVFPDKALLACMNISRLDMGTKAIECKGVPIRSLEGLQTLSQLVSVKIESTYLEGLEILGSLTQLEDLTLHDDYVDTDYSALNNLTALKSLSIYSRTYNSTIDLSNFQNLTSLTLQSIYFSYDLFDISELPTSLTELHLSRLEVYNARALSSLSQLEKLSLDNVSNIDSLSFLSQMPNLKEATLANLNVSDISALASTPNLEKLVLRDANIEDFSIIGDLTKLTSLALEYKYIGYNRAFDINTIKTLSELATLSLRGIELENTAGLNSLSNLTALTLSNNNLTTLSFLASLEQLIHLTVGRNAQAMDISWIVSLPELAELTIDDSIDISSLNAPVNSLTKLSIQHINTSSSLDIAYLSQLNKLEELDIFTSDISNIGSISDLTELQHLSIQARIDELPNISKLSRLTTLTLTNNHSDDDNSDDDIGLSDFTDFGANSSLTSLKLKGFSKNEDLTALAQFSALEELEIWESKATSITPISHLKKLKRLTLSDFPAVNHMAELMSLGNLESLAIYSAPNMMCADLEASRTALAETVLLELPDECVESLVDFSLITDDNLIKFIRENAYYDVLALDSLTLENNNIVSLTGLEQYSNLKYLRMVSYDRSEHVISLLNSLNISPPPNLSEITISSGSLTTLRDLTLPQTVKSFELIYNETVFDLEGFHVPYIEDLNLSSTPLSNSQLLANYTNLTSLDLDNTRIPDLTPLHSLTQLRMLDIYWSNIDCAQVAALEAALPNTQIRKYSNCN</sequence>
<accession>A0A1S1N124</accession>
<gene>
    <name evidence="4" type="ORF">BIW53_18625</name>
</gene>
<evidence type="ECO:0000313" key="4">
    <source>
        <dbReference type="EMBL" id="OHU93378.1"/>
    </source>
</evidence>
<dbReference type="PROSITE" id="PS51257">
    <property type="entry name" value="PROKAR_LIPOPROTEIN"/>
    <property type="match status" value="1"/>
</dbReference>